<dbReference type="InterPro" id="IPR024626">
    <property type="entry name" value="Kri1-like_C"/>
</dbReference>
<sequence>MLWDGEAPTGAELRVNKDYAHRFEDRKRKQELDRLRQQYGDVALDADGSDDSEAGVEEDDDGALLTRDVDVQIFRTIDAIRARDPAVRDRNKRFFDNMPAVAPPARQQPTAAKPAEAKKLTTRDYMLSGAHSDSDEDGDGSARPTAATSASAAPEDDDQLPYTEQQRRLKKAFLSAFDGDDAADDADALFSAKPKSDADRAAEAEEYATWLKAQLAADTLKPVDERVTLRRYLDEPDANLTPDERFLRDYVTKQLWRTPNEQGAGGREGAAGASDDEGDGAGDGADGVRRLNRPAEPPADDEEDDDFSDREEEFARRMNFRFEEAGAGRVAANPRTVAGSVRRDPKKEARKAADEVRRAAKAAKLEETKRELQRLKALKRDEILNRLEKIKHVSGGARAEKFDVDADFDPATWDAQMDAVFDDEYYAAAEDDPAFASSVRTAARGSGGGDGDGDGGGGGGGDDDDDDDDGDDGDDDDGDDDDDDVDGIARLRASDAGDFDDGLDDAAAEPRAPPAKGSFEAKVKQMADRIEAAGGVRPDVASMLDEYYGLEYEDLLAGEIPTRFRYRSVEPRSFGLKDEELLLCSDRELNKRVPLGWVKRPYVERYATVPAQGERGYRPKPRAASSPGAAASSERERARPSKRAEGASRGDRSEKSARREDGGARKIVDAPTNLQGGAAAPAAPADAAKPPSKKQLRKKLHREKLRAEAGVPQLPAERLAAYGKLKVKKAKRTPTPHA</sequence>
<feature type="compositionally biased region" description="Acidic residues" evidence="2">
    <location>
        <begin position="497"/>
        <end position="507"/>
    </location>
</feature>
<evidence type="ECO:0000256" key="1">
    <source>
        <dbReference type="ARBA" id="ARBA00007473"/>
    </source>
</evidence>
<gene>
    <name evidence="4" type="ORF">KFE25_000757</name>
</gene>
<evidence type="ECO:0000313" key="5">
    <source>
        <dbReference type="Proteomes" id="UP000751190"/>
    </source>
</evidence>
<feature type="region of interest" description="Disordered" evidence="2">
    <location>
        <begin position="325"/>
        <end position="351"/>
    </location>
</feature>
<feature type="compositionally biased region" description="Acidic residues" evidence="2">
    <location>
        <begin position="298"/>
        <end position="312"/>
    </location>
</feature>
<feature type="region of interest" description="Disordered" evidence="2">
    <location>
        <begin position="613"/>
        <end position="701"/>
    </location>
</feature>
<dbReference type="Pfam" id="PF12936">
    <property type="entry name" value="Kri1_C"/>
    <property type="match status" value="1"/>
</dbReference>
<evidence type="ECO:0000259" key="3">
    <source>
        <dbReference type="Pfam" id="PF12936"/>
    </source>
</evidence>
<proteinExistence type="inferred from homology"/>
<name>A0A8J5XER0_DIALT</name>
<dbReference type="Pfam" id="PF05178">
    <property type="entry name" value="Kri1"/>
    <property type="match status" value="1"/>
</dbReference>
<feature type="region of interest" description="Disordered" evidence="2">
    <location>
        <begin position="437"/>
        <end position="520"/>
    </location>
</feature>
<dbReference type="PANTHER" id="PTHR14490">
    <property type="entry name" value="ZINC FINGER, ZZ TYPE"/>
    <property type="match status" value="1"/>
</dbReference>
<dbReference type="EMBL" id="JAGTXO010000006">
    <property type="protein sequence ID" value="KAG8467441.1"/>
    <property type="molecule type" value="Genomic_DNA"/>
</dbReference>
<comment type="caution">
    <text evidence="4">The sequence shown here is derived from an EMBL/GenBank/DDBJ whole genome shotgun (WGS) entry which is preliminary data.</text>
</comment>
<keyword evidence="5" id="KW-1185">Reference proteome</keyword>
<protein>
    <recommendedName>
        <fullName evidence="3">Kri1-like C-terminal domain-containing protein</fullName>
    </recommendedName>
</protein>
<feature type="compositionally biased region" description="Low complexity" evidence="2">
    <location>
        <begin position="141"/>
        <end position="153"/>
    </location>
</feature>
<dbReference type="Proteomes" id="UP000751190">
    <property type="component" value="Unassembled WGS sequence"/>
</dbReference>
<feature type="compositionally biased region" description="Acidic residues" evidence="2">
    <location>
        <begin position="461"/>
        <end position="486"/>
    </location>
</feature>
<feature type="region of interest" description="Disordered" evidence="2">
    <location>
        <begin position="256"/>
        <end position="312"/>
    </location>
</feature>
<dbReference type="OrthoDB" id="10252032at2759"/>
<feature type="region of interest" description="Disordered" evidence="2">
    <location>
        <begin position="39"/>
        <end position="62"/>
    </location>
</feature>
<feature type="compositionally biased region" description="Gly residues" evidence="2">
    <location>
        <begin position="445"/>
        <end position="460"/>
    </location>
</feature>
<feature type="compositionally biased region" description="Low complexity" evidence="2">
    <location>
        <begin position="622"/>
        <end position="632"/>
    </location>
</feature>
<dbReference type="OMA" id="IAPMNCY"/>
<organism evidence="4 5">
    <name type="scientific">Diacronema lutheri</name>
    <name type="common">Unicellular marine alga</name>
    <name type="synonym">Monochrysis lutheri</name>
    <dbReference type="NCBI Taxonomy" id="2081491"/>
    <lineage>
        <taxon>Eukaryota</taxon>
        <taxon>Haptista</taxon>
        <taxon>Haptophyta</taxon>
        <taxon>Pavlovophyceae</taxon>
        <taxon>Pavlovales</taxon>
        <taxon>Pavlovaceae</taxon>
        <taxon>Diacronema</taxon>
    </lineage>
</organism>
<feature type="compositionally biased region" description="Basic and acidic residues" evidence="2">
    <location>
        <begin position="341"/>
        <end position="351"/>
    </location>
</feature>
<feature type="region of interest" description="Disordered" evidence="2">
    <location>
        <begin position="97"/>
        <end position="165"/>
    </location>
</feature>
<dbReference type="GO" id="GO:0000447">
    <property type="term" value="P:endonucleolytic cleavage in ITS1 to separate SSU-rRNA from 5.8S rRNA and LSU-rRNA from tricistronic rRNA transcript (SSU-rRNA, 5.8S rRNA, LSU-rRNA)"/>
    <property type="evidence" value="ECO:0007669"/>
    <property type="project" value="TreeGrafter"/>
</dbReference>
<dbReference type="GO" id="GO:0005730">
    <property type="term" value="C:nucleolus"/>
    <property type="evidence" value="ECO:0007669"/>
    <property type="project" value="TreeGrafter"/>
</dbReference>
<evidence type="ECO:0000313" key="4">
    <source>
        <dbReference type="EMBL" id="KAG8467441.1"/>
    </source>
</evidence>
<dbReference type="AlphaFoldDB" id="A0A8J5XER0"/>
<dbReference type="PANTHER" id="PTHR14490:SF5">
    <property type="entry name" value="PROTEIN KRI1 HOMOLOG"/>
    <property type="match status" value="1"/>
</dbReference>
<feature type="compositionally biased region" description="Low complexity" evidence="2">
    <location>
        <begin position="678"/>
        <end position="690"/>
    </location>
</feature>
<feature type="compositionally biased region" description="Basic and acidic residues" evidence="2">
    <location>
        <begin position="633"/>
        <end position="668"/>
    </location>
</feature>
<evidence type="ECO:0000256" key="2">
    <source>
        <dbReference type="SAM" id="MobiDB-lite"/>
    </source>
</evidence>
<feature type="compositionally biased region" description="Acidic residues" evidence="2">
    <location>
        <begin position="47"/>
        <end position="62"/>
    </location>
</feature>
<accession>A0A8J5XER0</accession>
<dbReference type="GO" id="GO:0030686">
    <property type="term" value="C:90S preribosome"/>
    <property type="evidence" value="ECO:0007669"/>
    <property type="project" value="TreeGrafter"/>
</dbReference>
<comment type="similarity">
    <text evidence="1">Belongs to the KRI1 family.</text>
</comment>
<reference evidence="4" key="1">
    <citation type="submission" date="2021-05" db="EMBL/GenBank/DDBJ databases">
        <title>The genome of the haptophyte Pavlova lutheri (Diacronema luteri, Pavlovales) - a model for lipid biosynthesis in eukaryotic algae.</title>
        <authorList>
            <person name="Hulatt C.J."/>
            <person name="Posewitz M.C."/>
        </authorList>
    </citation>
    <scope>NUCLEOTIDE SEQUENCE</scope>
    <source>
        <strain evidence="4">NIVA-4/92</strain>
    </source>
</reference>
<dbReference type="InterPro" id="IPR018034">
    <property type="entry name" value="Kri1"/>
</dbReference>
<feature type="compositionally biased region" description="Basic residues" evidence="2">
    <location>
        <begin position="691"/>
        <end position="701"/>
    </location>
</feature>
<feature type="domain" description="Kri1-like C-terminal" evidence="3">
    <location>
        <begin position="541"/>
        <end position="595"/>
    </location>
</feature>